<dbReference type="PANTHER" id="PTHR21225:SF12">
    <property type="entry name" value="PHOSPHO-2-DEHYDRO-3-DEOXYHEPTONATE ALDOLASE, TYROSINE-INHIBITED"/>
    <property type="match status" value="1"/>
</dbReference>
<evidence type="ECO:0000256" key="3">
    <source>
        <dbReference type="ARBA" id="ARBA00007985"/>
    </source>
</evidence>
<dbReference type="InterPro" id="IPR006218">
    <property type="entry name" value="DAHP1/KDSA"/>
</dbReference>
<dbReference type="UniPathway" id="UPA00053">
    <property type="reaction ID" value="UER00084"/>
</dbReference>
<keyword evidence="4 8" id="KW-0028">Amino-acid biosynthesis</keyword>
<dbReference type="PIRSF" id="PIRSF001361">
    <property type="entry name" value="DAHP_synthase"/>
    <property type="match status" value="1"/>
</dbReference>
<gene>
    <name evidence="10" type="ORF">SAMN02910343_01618</name>
</gene>
<feature type="domain" description="DAHP synthetase I/KDSA" evidence="9">
    <location>
        <begin position="39"/>
        <end position="335"/>
    </location>
</feature>
<dbReference type="NCBIfam" id="NF009395">
    <property type="entry name" value="PRK12755.1"/>
    <property type="match status" value="1"/>
</dbReference>
<sequence>MPANMTFIKALPSPFELQEMFPLSSDLRRIKADRDKEIQNILSGKDSRMLLIIGPCSADNEDSVLDYMHRLARVRDEVADKLFIIPRVYTNKPRTIGIGYKGMLHQPNPSKKENLIAGIIAVREMNTRIIKETGFTCADEILYPETYLYLADILSYAAIGARSVEDQLHRMIASGVSLPVGMKNPTSGDLSVLLNSIAAAQHEQRFIFRGWEVETTGNPFAHAILRGYVDKFGNSSPNYHYEHLQRLTASYRERGLTNPAIIVDCNHANSGKKYYEQIRIAKDVMLSRHESPELQEMVKGLMIESYIEDGCQPIGGGVYGKSITDPCLGWEKSRQLIYELADEI</sequence>
<dbReference type="NCBIfam" id="TIGR00034">
    <property type="entry name" value="aroFGH"/>
    <property type="match status" value="1"/>
</dbReference>
<evidence type="ECO:0000313" key="11">
    <source>
        <dbReference type="Proteomes" id="UP000199689"/>
    </source>
</evidence>
<dbReference type="Pfam" id="PF00793">
    <property type="entry name" value="DAHP_synth_1"/>
    <property type="match status" value="1"/>
</dbReference>
<evidence type="ECO:0000256" key="6">
    <source>
        <dbReference type="ARBA" id="ARBA00023141"/>
    </source>
</evidence>
<accession>A0A1G5WVV1</accession>
<name>A0A1G5WVV1_9FIRM</name>
<dbReference type="GO" id="GO:0005737">
    <property type="term" value="C:cytoplasm"/>
    <property type="evidence" value="ECO:0007669"/>
    <property type="project" value="TreeGrafter"/>
</dbReference>
<evidence type="ECO:0000313" key="10">
    <source>
        <dbReference type="EMBL" id="SDA61637.1"/>
    </source>
</evidence>
<protein>
    <recommendedName>
        <fullName evidence="8">Phospho-2-dehydro-3-deoxyheptonate aldolase</fullName>
        <ecNumber evidence="8">2.5.1.54</ecNumber>
    </recommendedName>
</protein>
<dbReference type="GO" id="GO:0003849">
    <property type="term" value="F:3-deoxy-7-phosphoheptulonate synthase activity"/>
    <property type="evidence" value="ECO:0007669"/>
    <property type="project" value="UniProtKB-EC"/>
</dbReference>
<comment type="function">
    <text evidence="1 8">Stereospecific condensation of phosphoenolpyruvate (PEP) and D-erythrose-4-phosphate (E4P) giving rise to 3-deoxy-D-arabino-heptulosonate-7-phosphate (DAHP).</text>
</comment>
<dbReference type="SUPFAM" id="SSF51569">
    <property type="entry name" value="Aldolase"/>
    <property type="match status" value="1"/>
</dbReference>
<dbReference type="GeneID" id="87756602"/>
<dbReference type="AlphaFoldDB" id="A0A1G5WVV1"/>
<dbReference type="GO" id="GO:0008652">
    <property type="term" value="P:amino acid biosynthetic process"/>
    <property type="evidence" value="ECO:0007669"/>
    <property type="project" value="UniProtKB-KW"/>
</dbReference>
<dbReference type="InterPro" id="IPR013785">
    <property type="entry name" value="Aldolase_TIM"/>
</dbReference>
<comment type="similarity">
    <text evidence="3 8">Belongs to the class-I DAHP synthase family.</text>
</comment>
<dbReference type="GO" id="GO:0009073">
    <property type="term" value="P:aromatic amino acid family biosynthetic process"/>
    <property type="evidence" value="ECO:0007669"/>
    <property type="project" value="UniProtKB-KW"/>
</dbReference>
<dbReference type="PANTHER" id="PTHR21225">
    <property type="entry name" value="PHOSPHO-2-DEHYDRO-3-DEOXYHEPTONATE ALDOLASE DAHP SYNTHETASE"/>
    <property type="match status" value="1"/>
</dbReference>
<keyword evidence="11" id="KW-1185">Reference proteome</keyword>
<dbReference type="OrthoDB" id="9807331at2"/>
<keyword evidence="6 8" id="KW-0057">Aromatic amino acid biosynthesis</keyword>
<evidence type="ECO:0000256" key="7">
    <source>
        <dbReference type="ARBA" id="ARBA00047508"/>
    </source>
</evidence>
<evidence type="ECO:0000256" key="2">
    <source>
        <dbReference type="ARBA" id="ARBA00004688"/>
    </source>
</evidence>
<comment type="pathway">
    <text evidence="2 8">Metabolic intermediate biosynthesis; chorismate biosynthesis; chorismate from D-erythrose 4-phosphate and phosphoenolpyruvate: step 1/7.</text>
</comment>
<dbReference type="InterPro" id="IPR006219">
    <property type="entry name" value="DAHP_synth_1"/>
</dbReference>
<dbReference type="RefSeq" id="WP_091365619.1">
    <property type="nucleotide sequence ID" value="NZ_FMXA01000039.1"/>
</dbReference>
<dbReference type="Proteomes" id="UP000199689">
    <property type="component" value="Unassembled WGS sequence"/>
</dbReference>
<dbReference type="EMBL" id="FMXA01000039">
    <property type="protein sequence ID" value="SDA61637.1"/>
    <property type="molecule type" value="Genomic_DNA"/>
</dbReference>
<evidence type="ECO:0000256" key="5">
    <source>
        <dbReference type="ARBA" id="ARBA00022679"/>
    </source>
</evidence>
<dbReference type="GO" id="GO:0009423">
    <property type="term" value="P:chorismate biosynthetic process"/>
    <property type="evidence" value="ECO:0007669"/>
    <property type="project" value="UniProtKB-UniPathway"/>
</dbReference>
<dbReference type="EC" id="2.5.1.54" evidence="8"/>
<proteinExistence type="inferred from homology"/>
<organism evidence="10 11">
    <name type="scientific">Allisonella histaminiformans</name>
    <dbReference type="NCBI Taxonomy" id="209880"/>
    <lineage>
        <taxon>Bacteria</taxon>
        <taxon>Bacillati</taxon>
        <taxon>Bacillota</taxon>
        <taxon>Negativicutes</taxon>
        <taxon>Veillonellales</taxon>
        <taxon>Veillonellaceae</taxon>
        <taxon>Allisonella</taxon>
    </lineage>
</organism>
<evidence type="ECO:0000259" key="9">
    <source>
        <dbReference type="Pfam" id="PF00793"/>
    </source>
</evidence>
<reference evidence="10 11" key="1">
    <citation type="submission" date="2016-10" db="EMBL/GenBank/DDBJ databases">
        <authorList>
            <person name="de Groot N.N."/>
        </authorList>
    </citation>
    <scope>NUCLEOTIDE SEQUENCE [LARGE SCALE GENOMIC DNA]</scope>
    <source>
        <strain evidence="10 11">DSM 15230</strain>
    </source>
</reference>
<keyword evidence="5 8" id="KW-0808">Transferase</keyword>
<comment type="catalytic activity">
    <reaction evidence="7 8">
        <text>D-erythrose 4-phosphate + phosphoenolpyruvate + H2O = 7-phospho-2-dehydro-3-deoxy-D-arabino-heptonate + phosphate</text>
        <dbReference type="Rhea" id="RHEA:14717"/>
        <dbReference type="ChEBI" id="CHEBI:15377"/>
        <dbReference type="ChEBI" id="CHEBI:16897"/>
        <dbReference type="ChEBI" id="CHEBI:43474"/>
        <dbReference type="ChEBI" id="CHEBI:58394"/>
        <dbReference type="ChEBI" id="CHEBI:58702"/>
        <dbReference type="EC" id="2.5.1.54"/>
    </reaction>
</comment>
<evidence type="ECO:0000256" key="1">
    <source>
        <dbReference type="ARBA" id="ARBA00003726"/>
    </source>
</evidence>
<dbReference type="Gene3D" id="3.20.20.70">
    <property type="entry name" value="Aldolase class I"/>
    <property type="match status" value="1"/>
</dbReference>
<dbReference type="STRING" id="209880.SAMN02910343_01618"/>
<evidence type="ECO:0000256" key="8">
    <source>
        <dbReference type="PIRNR" id="PIRNR001361"/>
    </source>
</evidence>
<evidence type="ECO:0000256" key="4">
    <source>
        <dbReference type="ARBA" id="ARBA00022605"/>
    </source>
</evidence>